<evidence type="ECO:0000256" key="4">
    <source>
        <dbReference type="ARBA" id="ARBA00022989"/>
    </source>
</evidence>
<sequence length="306" mass="32548">MSAREHDRPVLALLIRLGGIAGLAAMAALIKFASTRGLHLIELLFWRQFLALPILLGWALLSGGVSQLGSKRPKAQIARGVTGLIGMILNFGAVIMLPLAEATTFGFSAPIFAVLLSVLLMREKVGVWRWSAVLAGFLGIVVIAQPGNSDHAIPLFGAAVALGGAFMIALISIQIRDLSKTENSMAIVLWFAATSSLLLLPALPFVSTAHGWEDWGLLLAIGITGTLGQVGITTALRFGQVASVIVMDYSSIVWATLFGWLLFAALPSTSTWFGAPLIILAGLIIGWRERLAHKRFVDQRATSGGT</sequence>
<comment type="caution">
    <text evidence="8">The sequence shown here is derived from an EMBL/GenBank/DDBJ whole genome shotgun (WGS) entry which is preliminary data.</text>
</comment>
<dbReference type="InterPro" id="IPR000620">
    <property type="entry name" value="EamA_dom"/>
</dbReference>
<feature type="transmembrane region" description="Helical" evidence="6">
    <location>
        <begin position="152"/>
        <end position="173"/>
    </location>
</feature>
<keyword evidence="9" id="KW-1185">Reference proteome</keyword>
<evidence type="ECO:0000313" key="9">
    <source>
        <dbReference type="Proteomes" id="UP000466966"/>
    </source>
</evidence>
<dbReference type="AlphaFoldDB" id="A0A844YZJ5"/>
<feature type="transmembrane region" description="Helical" evidence="6">
    <location>
        <begin position="12"/>
        <end position="33"/>
    </location>
</feature>
<comment type="subcellular location">
    <subcellularLocation>
        <location evidence="1">Membrane</location>
        <topology evidence="1">Multi-pass membrane protein</topology>
    </subcellularLocation>
</comment>
<proteinExistence type="inferred from homology"/>
<feature type="transmembrane region" description="Helical" evidence="6">
    <location>
        <begin position="243"/>
        <end position="263"/>
    </location>
</feature>
<feature type="transmembrane region" description="Helical" evidence="6">
    <location>
        <begin position="127"/>
        <end position="146"/>
    </location>
</feature>
<keyword evidence="3 6" id="KW-0812">Transmembrane</keyword>
<reference evidence="8 9" key="1">
    <citation type="submission" date="2019-12" db="EMBL/GenBank/DDBJ databases">
        <title>Genomic-based taxomic classification of the family Erythrobacteraceae.</title>
        <authorList>
            <person name="Xu L."/>
        </authorList>
    </citation>
    <scope>NUCLEOTIDE SEQUENCE [LARGE SCALE GENOMIC DNA]</scope>
    <source>
        <strain evidence="8 9">M0322</strain>
    </source>
</reference>
<evidence type="ECO:0000256" key="3">
    <source>
        <dbReference type="ARBA" id="ARBA00022692"/>
    </source>
</evidence>
<keyword evidence="4 6" id="KW-1133">Transmembrane helix</keyword>
<dbReference type="PANTHER" id="PTHR22911">
    <property type="entry name" value="ACYL-MALONYL CONDENSING ENZYME-RELATED"/>
    <property type="match status" value="1"/>
</dbReference>
<keyword evidence="5 6" id="KW-0472">Membrane</keyword>
<feature type="transmembrane region" description="Helical" evidence="6">
    <location>
        <begin position="269"/>
        <end position="287"/>
    </location>
</feature>
<evidence type="ECO:0000256" key="6">
    <source>
        <dbReference type="SAM" id="Phobius"/>
    </source>
</evidence>
<feature type="transmembrane region" description="Helical" evidence="6">
    <location>
        <begin position="185"/>
        <end position="203"/>
    </location>
</feature>
<dbReference type="SUPFAM" id="SSF103481">
    <property type="entry name" value="Multidrug resistance efflux transporter EmrE"/>
    <property type="match status" value="2"/>
</dbReference>
<feature type="transmembrane region" description="Helical" evidence="6">
    <location>
        <begin position="77"/>
        <end position="96"/>
    </location>
</feature>
<gene>
    <name evidence="8" type="ORF">GRI99_13300</name>
</gene>
<dbReference type="InterPro" id="IPR037185">
    <property type="entry name" value="EmrE-like"/>
</dbReference>
<feature type="transmembrane region" description="Helical" evidence="6">
    <location>
        <begin position="215"/>
        <end position="236"/>
    </location>
</feature>
<dbReference type="EMBL" id="WTYV01000005">
    <property type="protein sequence ID" value="MXO72602.1"/>
    <property type="molecule type" value="Genomic_DNA"/>
</dbReference>
<accession>A0A844YZJ5</accession>
<feature type="domain" description="EamA" evidence="7">
    <location>
        <begin position="156"/>
        <end position="285"/>
    </location>
</feature>
<feature type="domain" description="EamA" evidence="7">
    <location>
        <begin position="17"/>
        <end position="143"/>
    </location>
</feature>
<protein>
    <submittedName>
        <fullName evidence="8">EamA family transporter</fullName>
    </submittedName>
</protein>
<name>A0A844YZJ5_9SPHN</name>
<evidence type="ECO:0000313" key="8">
    <source>
        <dbReference type="EMBL" id="MXO72602.1"/>
    </source>
</evidence>
<dbReference type="PANTHER" id="PTHR22911:SF6">
    <property type="entry name" value="SOLUTE CARRIER FAMILY 35 MEMBER G1"/>
    <property type="match status" value="1"/>
</dbReference>
<feature type="transmembrane region" description="Helical" evidence="6">
    <location>
        <begin position="45"/>
        <end position="65"/>
    </location>
</feature>
<dbReference type="RefSeq" id="WP_160772523.1">
    <property type="nucleotide sequence ID" value="NZ_WTYV01000005.1"/>
</dbReference>
<evidence type="ECO:0000256" key="1">
    <source>
        <dbReference type="ARBA" id="ARBA00004141"/>
    </source>
</evidence>
<evidence type="ECO:0000259" key="7">
    <source>
        <dbReference type="Pfam" id="PF00892"/>
    </source>
</evidence>
<dbReference type="Pfam" id="PF00892">
    <property type="entry name" value="EamA"/>
    <property type="match status" value="2"/>
</dbReference>
<feature type="transmembrane region" description="Helical" evidence="6">
    <location>
        <begin position="102"/>
        <end position="120"/>
    </location>
</feature>
<comment type="similarity">
    <text evidence="2">Belongs to the drug/metabolite transporter (DMT) superfamily. 10 TMS drug/metabolite exporter (DME) (TC 2.A.7.3) family.</text>
</comment>
<dbReference type="Proteomes" id="UP000466966">
    <property type="component" value="Unassembled WGS sequence"/>
</dbReference>
<dbReference type="OrthoDB" id="9812899at2"/>
<organism evidence="8 9">
    <name type="scientific">Alteraurantiacibacter buctensis</name>
    <dbReference type="NCBI Taxonomy" id="1503981"/>
    <lineage>
        <taxon>Bacteria</taxon>
        <taxon>Pseudomonadati</taxon>
        <taxon>Pseudomonadota</taxon>
        <taxon>Alphaproteobacteria</taxon>
        <taxon>Sphingomonadales</taxon>
        <taxon>Erythrobacteraceae</taxon>
        <taxon>Alteraurantiacibacter</taxon>
    </lineage>
</organism>
<evidence type="ECO:0000256" key="2">
    <source>
        <dbReference type="ARBA" id="ARBA00009853"/>
    </source>
</evidence>
<evidence type="ECO:0000256" key="5">
    <source>
        <dbReference type="ARBA" id="ARBA00023136"/>
    </source>
</evidence>
<dbReference type="GO" id="GO:0016020">
    <property type="term" value="C:membrane"/>
    <property type="evidence" value="ECO:0007669"/>
    <property type="project" value="UniProtKB-SubCell"/>
</dbReference>